<keyword evidence="12" id="KW-1185">Reference proteome</keyword>
<accession>A0A814QGP1</accession>
<reference evidence="10" key="1">
    <citation type="submission" date="2021-02" db="EMBL/GenBank/DDBJ databases">
        <authorList>
            <person name="Nowell W R."/>
        </authorList>
    </citation>
    <scope>NUCLEOTIDE SEQUENCE</scope>
</reference>
<feature type="transmembrane region" description="Helical" evidence="8">
    <location>
        <begin position="251"/>
        <end position="273"/>
    </location>
</feature>
<protein>
    <recommendedName>
        <fullName evidence="9">Mutator-like transposase domain-containing protein</fullName>
    </recommendedName>
</protein>
<gene>
    <name evidence="10" type="ORF">GPM918_LOCUS19566</name>
    <name evidence="11" type="ORF">SRO942_LOCUS19563</name>
</gene>
<feature type="transmembrane region" description="Helical" evidence="8">
    <location>
        <begin position="330"/>
        <end position="351"/>
    </location>
</feature>
<evidence type="ECO:0000256" key="4">
    <source>
        <dbReference type="ARBA" id="ARBA00022856"/>
    </source>
</evidence>
<evidence type="ECO:0000256" key="5">
    <source>
        <dbReference type="ARBA" id="ARBA00022927"/>
    </source>
</evidence>
<evidence type="ECO:0000313" key="11">
    <source>
        <dbReference type="EMBL" id="CAF3882073.1"/>
    </source>
</evidence>
<dbReference type="InterPro" id="IPR049012">
    <property type="entry name" value="Mutator_transp_dom"/>
</dbReference>
<feature type="domain" description="Mutator-like transposase" evidence="9">
    <location>
        <begin position="5"/>
        <end position="102"/>
    </location>
</feature>
<keyword evidence="4" id="KW-0571">Peptide transport</keyword>
<evidence type="ECO:0000259" key="9">
    <source>
        <dbReference type="Pfam" id="PF20700"/>
    </source>
</evidence>
<evidence type="ECO:0000256" key="7">
    <source>
        <dbReference type="ARBA" id="ARBA00023136"/>
    </source>
</evidence>
<keyword evidence="2" id="KW-0813">Transport</keyword>
<keyword evidence="5" id="KW-0653">Protein transport</keyword>
<dbReference type="AlphaFoldDB" id="A0A814QGP1"/>
<dbReference type="GO" id="GO:0016020">
    <property type="term" value="C:membrane"/>
    <property type="evidence" value="ECO:0007669"/>
    <property type="project" value="UniProtKB-SubCell"/>
</dbReference>
<evidence type="ECO:0000313" key="12">
    <source>
        <dbReference type="Proteomes" id="UP000663829"/>
    </source>
</evidence>
<dbReference type="OrthoDB" id="2156679at2759"/>
<dbReference type="Proteomes" id="UP000681722">
    <property type="component" value="Unassembled WGS sequence"/>
</dbReference>
<dbReference type="EMBL" id="CAJOBC010005970">
    <property type="protein sequence ID" value="CAF3882073.1"/>
    <property type="molecule type" value="Genomic_DNA"/>
</dbReference>
<feature type="transmembrane region" description="Helical" evidence="8">
    <location>
        <begin position="227"/>
        <end position="245"/>
    </location>
</feature>
<keyword evidence="3 8" id="KW-0812">Transmembrane</keyword>
<dbReference type="GO" id="GO:0015031">
    <property type="term" value="P:protein transport"/>
    <property type="evidence" value="ECO:0007669"/>
    <property type="project" value="UniProtKB-KW"/>
</dbReference>
<dbReference type="PANTHER" id="PTHR22601">
    <property type="entry name" value="ISP4 LIKE PROTEIN"/>
    <property type="match status" value="1"/>
</dbReference>
<evidence type="ECO:0000256" key="6">
    <source>
        <dbReference type="ARBA" id="ARBA00022989"/>
    </source>
</evidence>
<dbReference type="GO" id="GO:0035673">
    <property type="term" value="F:oligopeptide transmembrane transporter activity"/>
    <property type="evidence" value="ECO:0007669"/>
    <property type="project" value="InterPro"/>
</dbReference>
<dbReference type="Pfam" id="PF03169">
    <property type="entry name" value="OPT"/>
    <property type="match status" value="1"/>
</dbReference>
<dbReference type="InterPro" id="IPR004813">
    <property type="entry name" value="OPT"/>
</dbReference>
<name>A0A814QGP1_9BILA</name>
<dbReference type="Proteomes" id="UP000663829">
    <property type="component" value="Unassembled WGS sequence"/>
</dbReference>
<evidence type="ECO:0000313" key="10">
    <source>
        <dbReference type="EMBL" id="CAF1118320.1"/>
    </source>
</evidence>
<evidence type="ECO:0000256" key="3">
    <source>
        <dbReference type="ARBA" id="ARBA00022692"/>
    </source>
</evidence>
<comment type="caution">
    <text evidence="10">The sequence shown here is derived from an EMBL/GenBank/DDBJ whole genome shotgun (WGS) entry which is preliminary data.</text>
</comment>
<keyword evidence="6 8" id="KW-1133">Transmembrane helix</keyword>
<evidence type="ECO:0000256" key="8">
    <source>
        <dbReference type="SAM" id="Phobius"/>
    </source>
</evidence>
<comment type="subcellular location">
    <subcellularLocation>
        <location evidence="1">Membrane</location>
        <topology evidence="1">Multi-pass membrane protein</topology>
    </subcellularLocation>
</comment>
<keyword evidence="7 8" id="KW-0472">Membrane</keyword>
<dbReference type="InterPro" id="IPR004648">
    <property type="entry name" value="Oligpept_transpt"/>
</dbReference>
<proteinExistence type="predicted"/>
<sequence length="375" mass="42674">MSLGKRDGLYVYIEFKCENCNNKTDPSSSPRVPNSHRREVNVRLQVGGHLAGITQGGIAKLFGAINLPPSVKEEHFTATETYLAPSILKAQEQSMQKAVEITVSDAGEKGEFAYIDWRYKRYLCLWQTCRSNNIEEKKIIMLDFIHSNHRKKTMKNLQECILPVIDTRNRRLCETFANSSTSLPIVEQRGIVSNDYIDSEQASFEETAGIVSNTDNRHMICVTFRSLVLGLLFTILLSTLNQYFLFKSNSYSFPIILVLLISYPMGKFMAFSLRKKPIQIWRWSIELNPGQFSIKEHALIFIIAFVANLPTSALDTIVIKQIYYQSKTNFSLGLFLLISAQVMGYGMAVFWSGRAGPNSKFLSIPGFVIYMYPQY</sequence>
<dbReference type="EMBL" id="CAJNOQ010005970">
    <property type="protein sequence ID" value="CAF1118320.1"/>
    <property type="molecule type" value="Genomic_DNA"/>
</dbReference>
<organism evidence="10 12">
    <name type="scientific">Didymodactylos carnosus</name>
    <dbReference type="NCBI Taxonomy" id="1234261"/>
    <lineage>
        <taxon>Eukaryota</taxon>
        <taxon>Metazoa</taxon>
        <taxon>Spiralia</taxon>
        <taxon>Gnathifera</taxon>
        <taxon>Rotifera</taxon>
        <taxon>Eurotatoria</taxon>
        <taxon>Bdelloidea</taxon>
        <taxon>Philodinida</taxon>
        <taxon>Philodinidae</taxon>
        <taxon>Didymodactylos</taxon>
    </lineage>
</organism>
<evidence type="ECO:0000256" key="2">
    <source>
        <dbReference type="ARBA" id="ARBA00022448"/>
    </source>
</evidence>
<evidence type="ECO:0000256" key="1">
    <source>
        <dbReference type="ARBA" id="ARBA00004141"/>
    </source>
</evidence>
<dbReference type="Pfam" id="PF20700">
    <property type="entry name" value="Mutator"/>
    <property type="match status" value="1"/>
</dbReference>